<dbReference type="Proteomes" id="UP001164632">
    <property type="component" value="Chromosome"/>
</dbReference>
<name>A0AA47E4S4_9GAMM</name>
<sequence length="581" mass="65698">MSRQREDFFDRIRTCCPKDILTYAEKHPPKGRASRICDFFILAHRLDPEWYRKPAVITNACRQFLINRRAALSETTGKPVKEVTVISDYIAVHYYLNKLQKAKKLPSSALILPVPSSTDVFSEKECNILGYLTLEHAIQAPSMEIALNDIAQEIEKHRNTILRKCKSIVVEGYARFLKASDMIRISDLAAIRKTKDNLDPALSSRYAQQISFFSTSHPNGFINTVAYLAEEQDGLFTRKAFPGSHHIYSWSTTEIKSYLGITDEFAVAAMCIIIDELGINVSDLANAKVKKTKDGQFVTIKEDGGITITTLKPRANSLIQRHAPKTDASSFHDAGNIDANSTLWMLLQMRERHSRALNSNYLFVMDGSSQIRQGDEKIYRLLDTRRKNTFNAIIDSLPMWVAEAAPSMSKIRVSRGLLKWIESGGDTLETSNYLGNSLLTALKNYVPPSIQEFVYRKKIRDHQHIQLVIAEEISSPTHHVEGDNYKIAKSQLIDAVKNLRANSRNPTNSNSSQTLYFLCSLQAIELVVSYATYGTEHELISTCKTIIRKIQDEGSRKMIKLLADATPKPMNFDLLEEILNE</sequence>
<dbReference type="AlphaFoldDB" id="A0AA47E4S4"/>
<evidence type="ECO:0000313" key="2">
    <source>
        <dbReference type="Proteomes" id="UP001164632"/>
    </source>
</evidence>
<gene>
    <name evidence="1" type="ORF">OSV15_08330</name>
</gene>
<reference evidence="1" key="1">
    <citation type="submission" date="2022-11" db="EMBL/GenBank/DDBJ databases">
        <title>Genomic of Pseudomonas TF18.</title>
        <authorList>
            <person name="Liu T."/>
        </authorList>
    </citation>
    <scope>NUCLEOTIDE SEQUENCE</scope>
    <source>
        <strain evidence="1">TF18</strain>
    </source>
</reference>
<protein>
    <submittedName>
        <fullName evidence="1">Uncharacterized protein</fullName>
    </submittedName>
</protein>
<dbReference type="RefSeq" id="WP_198757390.1">
    <property type="nucleotide sequence ID" value="NZ_CP113257.1"/>
</dbReference>
<organism evidence="1 2">
    <name type="scientific">Stutzerimonas frequens</name>
    <dbReference type="NCBI Taxonomy" id="2968969"/>
    <lineage>
        <taxon>Bacteria</taxon>
        <taxon>Pseudomonadati</taxon>
        <taxon>Pseudomonadota</taxon>
        <taxon>Gammaproteobacteria</taxon>
        <taxon>Pseudomonadales</taxon>
        <taxon>Pseudomonadaceae</taxon>
        <taxon>Stutzerimonas</taxon>
    </lineage>
</organism>
<dbReference type="EMBL" id="CP113257">
    <property type="protein sequence ID" value="WAE54155.1"/>
    <property type="molecule type" value="Genomic_DNA"/>
</dbReference>
<evidence type="ECO:0000313" key="1">
    <source>
        <dbReference type="EMBL" id="WAE54155.1"/>
    </source>
</evidence>
<accession>A0AA47E4S4</accession>
<proteinExistence type="predicted"/>